<dbReference type="Pfam" id="PF13290">
    <property type="entry name" value="CHB_HEX_C_1"/>
    <property type="match status" value="1"/>
</dbReference>
<keyword evidence="5" id="KW-1185">Reference proteome</keyword>
<proteinExistence type="predicted"/>
<feature type="compositionally biased region" description="Low complexity" evidence="1">
    <location>
        <begin position="144"/>
        <end position="157"/>
    </location>
</feature>
<dbReference type="NCBIfam" id="NF047446">
    <property type="entry name" value="barrel_OmpL47"/>
    <property type="match status" value="1"/>
</dbReference>
<evidence type="ECO:0000313" key="5">
    <source>
        <dbReference type="Proteomes" id="UP000677016"/>
    </source>
</evidence>
<feature type="region of interest" description="Disordered" evidence="1">
    <location>
        <begin position="512"/>
        <end position="546"/>
    </location>
</feature>
<dbReference type="RefSeq" id="WP_211603564.1">
    <property type="nucleotide sequence ID" value="NZ_JAGSNF010000018.1"/>
</dbReference>
<sequence length="546" mass="52656">MTTSQRPLARLLGGLLAAAATVLALAAPAWAFFSVLSDGATGAAVVATLGTPGATVASSSPSAVVVEVTPPATGPTPTAYRAVRTAPQAATLVCAPSGTGATCTDPAPVAGTTNTYTVHAQLAGTAWESPTPRTVTAVVANGDTTPPVTTATTSPTPNAAGWHRTPVTVTLSASDASGVASTHYTTDGSAPTTASTAYTGPFAVSTSTTVRYLSVDTAGNLEVPRTLEVRIDGTSPTGALTGPAAGAVVGGTVTVSGTAADAGGSGVAGVQVQVRQGAGSFVPLGGPVAAPGGTWSTTWATAGLADGDWSLRAVVTDVAGNSTTTAAVPVSVRNASLVVTPSTTTPTAGTPFTLTLTTGADVTGSRAISVTGLATSPNGSAPSAPGTATFTDGVATIQVTAVRAGAQTVSVSLTADGRSGSTNVTVAPKAQGQLSFTACSGTATCTPNSATASTSAPRGGTVSFAIARRSVDDLGNSLLGSSVTVTFTTSSGSVSTSSITLGVGVAQSGTVTYSPPGNSPQTRTVTASGSTSGDPVASATLSMTFN</sequence>
<accession>A0A941D8N8</accession>
<dbReference type="Gene3D" id="3.30.1920.20">
    <property type="match status" value="1"/>
</dbReference>
<dbReference type="InterPro" id="IPR013783">
    <property type="entry name" value="Ig-like_fold"/>
</dbReference>
<feature type="region of interest" description="Disordered" evidence="1">
    <location>
        <begin position="141"/>
        <end position="162"/>
    </location>
</feature>
<keyword evidence="2" id="KW-0732">Signal</keyword>
<feature type="signal peptide" evidence="2">
    <location>
        <begin position="1"/>
        <end position="26"/>
    </location>
</feature>
<protein>
    <submittedName>
        <fullName evidence="4">Chitobiase/beta-hexosaminidase C-terminal domain-containing protein</fullName>
    </submittedName>
</protein>
<dbReference type="EMBL" id="JAGSNF010000018">
    <property type="protein sequence ID" value="MBR7744149.1"/>
    <property type="molecule type" value="Genomic_DNA"/>
</dbReference>
<evidence type="ECO:0000313" key="4">
    <source>
        <dbReference type="EMBL" id="MBR7744149.1"/>
    </source>
</evidence>
<dbReference type="InterPro" id="IPR059177">
    <property type="entry name" value="GH29D-like_dom"/>
</dbReference>
<dbReference type="Proteomes" id="UP000677016">
    <property type="component" value="Unassembled WGS sequence"/>
</dbReference>
<name>A0A941D8N8_9MICO</name>
<dbReference type="GO" id="GO:0005975">
    <property type="term" value="P:carbohydrate metabolic process"/>
    <property type="evidence" value="ECO:0007669"/>
    <property type="project" value="UniProtKB-ARBA"/>
</dbReference>
<dbReference type="Gene3D" id="2.60.40.10">
    <property type="entry name" value="Immunoglobulins"/>
    <property type="match status" value="1"/>
</dbReference>
<comment type="caution">
    <text evidence="4">The sequence shown here is derived from an EMBL/GenBank/DDBJ whole genome shotgun (WGS) entry which is preliminary data.</text>
</comment>
<evidence type="ECO:0000259" key="3">
    <source>
        <dbReference type="Pfam" id="PF13290"/>
    </source>
</evidence>
<reference evidence="4" key="1">
    <citation type="submission" date="2021-04" db="EMBL/GenBank/DDBJ databases">
        <title>Phycicoccus avicenniae sp. nov., a novel endophytic actinomycetes isolated from branch of Avicennia mariana.</title>
        <authorList>
            <person name="Tuo L."/>
        </authorList>
    </citation>
    <scope>NUCLEOTIDE SEQUENCE</scope>
    <source>
        <strain evidence="4">BSK3Z-2</strain>
    </source>
</reference>
<feature type="chain" id="PRO_5037737170" evidence="2">
    <location>
        <begin position="27"/>
        <end position="546"/>
    </location>
</feature>
<feature type="domain" description="GH29D-like beta-sandwich" evidence="3">
    <location>
        <begin position="161"/>
        <end position="222"/>
    </location>
</feature>
<organism evidence="4 5">
    <name type="scientific">Phycicoccus avicenniae</name>
    <dbReference type="NCBI Taxonomy" id="2828860"/>
    <lineage>
        <taxon>Bacteria</taxon>
        <taxon>Bacillati</taxon>
        <taxon>Actinomycetota</taxon>
        <taxon>Actinomycetes</taxon>
        <taxon>Micrococcales</taxon>
        <taxon>Intrasporangiaceae</taxon>
        <taxon>Phycicoccus</taxon>
    </lineage>
</organism>
<dbReference type="InterPro" id="IPR058094">
    <property type="entry name" value="Ig-like_OmpL47-like"/>
</dbReference>
<dbReference type="AlphaFoldDB" id="A0A941D8N8"/>
<evidence type="ECO:0000256" key="2">
    <source>
        <dbReference type="SAM" id="SignalP"/>
    </source>
</evidence>
<evidence type="ECO:0000256" key="1">
    <source>
        <dbReference type="SAM" id="MobiDB-lite"/>
    </source>
</evidence>
<gene>
    <name evidence="4" type="ORF">KC207_12715</name>
</gene>
<dbReference type="Pfam" id="PF17957">
    <property type="entry name" value="Big_7"/>
    <property type="match status" value="1"/>
</dbReference>